<keyword evidence="3" id="KW-1185">Reference proteome</keyword>
<accession>A0ABQ9WDM2</accession>
<feature type="compositionally biased region" description="Basic and acidic residues" evidence="1">
    <location>
        <begin position="43"/>
        <end position="52"/>
    </location>
</feature>
<dbReference type="EMBL" id="JASSZA010000001">
    <property type="protein sequence ID" value="KAK2118868.1"/>
    <property type="molecule type" value="Genomic_DNA"/>
</dbReference>
<name>A0ABQ9WDM2_SAGOE</name>
<feature type="non-terminal residue" evidence="2">
    <location>
        <position position="85"/>
    </location>
</feature>
<feature type="region of interest" description="Disordered" evidence="1">
    <location>
        <begin position="1"/>
        <end position="85"/>
    </location>
</feature>
<feature type="compositionally biased region" description="Low complexity" evidence="1">
    <location>
        <begin position="73"/>
        <end position="85"/>
    </location>
</feature>
<feature type="non-terminal residue" evidence="2">
    <location>
        <position position="1"/>
    </location>
</feature>
<proteinExistence type="predicted"/>
<comment type="caution">
    <text evidence="2">The sequence shown here is derived from an EMBL/GenBank/DDBJ whole genome shotgun (WGS) entry which is preliminary data.</text>
</comment>
<protein>
    <submittedName>
        <fullName evidence="2">Uncharacterized protein</fullName>
    </submittedName>
</protein>
<reference evidence="2 3" key="1">
    <citation type="submission" date="2023-05" db="EMBL/GenBank/DDBJ databases">
        <title>B98-5 Cell Line De Novo Hybrid Assembly: An Optical Mapping Approach.</title>
        <authorList>
            <person name="Kananen K."/>
            <person name="Auerbach J.A."/>
            <person name="Kautto E."/>
            <person name="Blachly J.S."/>
        </authorList>
    </citation>
    <scope>NUCLEOTIDE SEQUENCE [LARGE SCALE GENOMIC DNA]</scope>
    <source>
        <strain evidence="2">B95-8</strain>
        <tissue evidence="2">Cell line</tissue>
    </source>
</reference>
<gene>
    <name evidence="2" type="ORF">P7K49_000254</name>
</gene>
<sequence>RSSGTHRALPSPGAAGTGFRHHPGLLGTRVRGSDGHPAPAHVLAERPPRERIPGQCPRRPPSLRGQSPPRPPSVGVSAAGNGVGE</sequence>
<evidence type="ECO:0000313" key="2">
    <source>
        <dbReference type="EMBL" id="KAK2118868.1"/>
    </source>
</evidence>
<dbReference type="Proteomes" id="UP001266305">
    <property type="component" value="Unassembled WGS sequence"/>
</dbReference>
<organism evidence="2 3">
    <name type="scientific">Saguinus oedipus</name>
    <name type="common">Cotton-top tamarin</name>
    <name type="synonym">Oedipomidas oedipus</name>
    <dbReference type="NCBI Taxonomy" id="9490"/>
    <lineage>
        <taxon>Eukaryota</taxon>
        <taxon>Metazoa</taxon>
        <taxon>Chordata</taxon>
        <taxon>Craniata</taxon>
        <taxon>Vertebrata</taxon>
        <taxon>Euteleostomi</taxon>
        <taxon>Mammalia</taxon>
        <taxon>Eutheria</taxon>
        <taxon>Euarchontoglires</taxon>
        <taxon>Primates</taxon>
        <taxon>Haplorrhini</taxon>
        <taxon>Platyrrhini</taxon>
        <taxon>Cebidae</taxon>
        <taxon>Callitrichinae</taxon>
        <taxon>Saguinus</taxon>
    </lineage>
</organism>
<evidence type="ECO:0000313" key="3">
    <source>
        <dbReference type="Proteomes" id="UP001266305"/>
    </source>
</evidence>
<evidence type="ECO:0000256" key="1">
    <source>
        <dbReference type="SAM" id="MobiDB-lite"/>
    </source>
</evidence>